<reference evidence="6 7" key="1">
    <citation type="submission" date="2020-07" db="EMBL/GenBank/DDBJ databases">
        <title>Complete genome sequence of Chitinibacter sp. 2T18.</title>
        <authorList>
            <person name="Bae J.-W."/>
            <person name="Choi J.-W."/>
        </authorList>
    </citation>
    <scope>NUCLEOTIDE SEQUENCE [LARGE SCALE GENOMIC DNA]</scope>
    <source>
        <strain evidence="6 7">2T18</strain>
    </source>
</reference>
<dbReference type="InterPro" id="IPR006464">
    <property type="entry name" value="AcTrfase_RimI/Ard1"/>
</dbReference>
<evidence type="ECO:0000256" key="2">
    <source>
        <dbReference type="ARBA" id="ARBA00022490"/>
    </source>
</evidence>
<evidence type="ECO:0000313" key="7">
    <source>
        <dbReference type="Proteomes" id="UP000509597"/>
    </source>
</evidence>
<dbReference type="Gene3D" id="3.40.630.30">
    <property type="match status" value="1"/>
</dbReference>
<protein>
    <submittedName>
        <fullName evidence="6">Ribosomal protein S18-alanine N-acetyltransferase</fullName>
    </submittedName>
</protein>
<keyword evidence="2" id="KW-0963">Cytoplasm</keyword>
<dbReference type="PANTHER" id="PTHR43420:SF44">
    <property type="entry name" value="ACETYLTRANSFERASE YPEA"/>
    <property type="match status" value="1"/>
</dbReference>
<gene>
    <name evidence="6" type="primary">rimI</name>
    <name evidence="6" type="ORF">HQ393_01965</name>
</gene>
<keyword evidence="6" id="KW-0689">Ribosomal protein</keyword>
<keyword evidence="7" id="KW-1185">Reference proteome</keyword>
<dbReference type="Proteomes" id="UP000509597">
    <property type="component" value="Chromosome"/>
</dbReference>
<dbReference type="KEGG" id="chiz:HQ393_01965"/>
<dbReference type="InterPro" id="IPR000182">
    <property type="entry name" value="GNAT_dom"/>
</dbReference>
<dbReference type="RefSeq" id="WP_179357195.1">
    <property type="nucleotide sequence ID" value="NZ_CP058627.1"/>
</dbReference>
<feature type="domain" description="N-acetyltransferase" evidence="5">
    <location>
        <begin position="14"/>
        <end position="149"/>
    </location>
</feature>
<keyword evidence="6" id="KW-0687">Ribonucleoprotein</keyword>
<dbReference type="Pfam" id="PF00583">
    <property type="entry name" value="Acetyltransf_1"/>
    <property type="match status" value="1"/>
</dbReference>
<dbReference type="InterPro" id="IPR016181">
    <property type="entry name" value="Acyl_CoA_acyltransferase"/>
</dbReference>
<dbReference type="AlphaFoldDB" id="A0A7H9BEQ0"/>
<organism evidence="6 7">
    <name type="scientific">Chitinibacter bivalviorum</name>
    <dbReference type="NCBI Taxonomy" id="2739434"/>
    <lineage>
        <taxon>Bacteria</taxon>
        <taxon>Pseudomonadati</taxon>
        <taxon>Pseudomonadota</taxon>
        <taxon>Betaproteobacteria</taxon>
        <taxon>Neisseriales</taxon>
        <taxon>Chitinibacteraceae</taxon>
        <taxon>Chitinibacter</taxon>
    </lineage>
</organism>
<accession>A0A7H9BEQ0</accession>
<dbReference type="CDD" id="cd04301">
    <property type="entry name" value="NAT_SF"/>
    <property type="match status" value="1"/>
</dbReference>
<name>A0A7H9BEQ0_9NEIS</name>
<dbReference type="GO" id="GO:0008080">
    <property type="term" value="F:N-acetyltransferase activity"/>
    <property type="evidence" value="ECO:0007669"/>
    <property type="project" value="InterPro"/>
</dbReference>
<keyword evidence="4" id="KW-0012">Acyltransferase</keyword>
<evidence type="ECO:0000256" key="3">
    <source>
        <dbReference type="ARBA" id="ARBA00022679"/>
    </source>
</evidence>
<dbReference type="InterPro" id="IPR050680">
    <property type="entry name" value="YpeA/RimI_acetyltransf"/>
</dbReference>
<dbReference type="SUPFAM" id="SSF55729">
    <property type="entry name" value="Acyl-CoA N-acyltransferases (Nat)"/>
    <property type="match status" value="1"/>
</dbReference>
<dbReference type="GO" id="GO:0005840">
    <property type="term" value="C:ribosome"/>
    <property type="evidence" value="ECO:0007669"/>
    <property type="project" value="UniProtKB-KW"/>
</dbReference>
<evidence type="ECO:0000256" key="1">
    <source>
        <dbReference type="ARBA" id="ARBA00005395"/>
    </source>
</evidence>
<proteinExistence type="inferred from homology"/>
<keyword evidence="3 6" id="KW-0808">Transferase</keyword>
<dbReference type="EMBL" id="CP058627">
    <property type="protein sequence ID" value="QLG87109.1"/>
    <property type="molecule type" value="Genomic_DNA"/>
</dbReference>
<evidence type="ECO:0000313" key="6">
    <source>
        <dbReference type="EMBL" id="QLG87109.1"/>
    </source>
</evidence>
<evidence type="ECO:0000259" key="5">
    <source>
        <dbReference type="PROSITE" id="PS51186"/>
    </source>
</evidence>
<dbReference type="PANTHER" id="PTHR43420">
    <property type="entry name" value="ACETYLTRANSFERASE"/>
    <property type="match status" value="1"/>
</dbReference>
<sequence>MSNAMPACQPQDELTFSRLSAADVAALADLDEETNPHPWTGKQWLDSLEQHECFGAWQGEHLSGFIVCMATLDEAEVLLIAVAPQYQRQNIGSKLLAYAEATLVREGVQQLFLEVRHSNQGARAFYRQHGWQENGVRKNYYPCEHRTEDGQLISREDAIICGKILLVANEVEA</sequence>
<dbReference type="PROSITE" id="PS51186">
    <property type="entry name" value="GNAT"/>
    <property type="match status" value="1"/>
</dbReference>
<dbReference type="NCBIfam" id="TIGR01575">
    <property type="entry name" value="rimI"/>
    <property type="match status" value="1"/>
</dbReference>
<comment type="similarity">
    <text evidence="1">Belongs to the acetyltransferase family. RimI subfamily.</text>
</comment>
<evidence type="ECO:0000256" key="4">
    <source>
        <dbReference type="ARBA" id="ARBA00023315"/>
    </source>
</evidence>